<name>A0A8T9CJ95_9HELO</name>
<evidence type="ECO:0000313" key="8">
    <source>
        <dbReference type="Proteomes" id="UP000469558"/>
    </source>
</evidence>
<dbReference type="EMBL" id="QGMK01000005">
    <property type="protein sequence ID" value="TVY85501.1"/>
    <property type="molecule type" value="Genomic_DNA"/>
</dbReference>
<evidence type="ECO:0000313" key="7">
    <source>
        <dbReference type="EMBL" id="TVY85501.1"/>
    </source>
</evidence>
<dbReference type="GO" id="GO:0050660">
    <property type="term" value="F:flavin adenine dinucleotide binding"/>
    <property type="evidence" value="ECO:0007669"/>
    <property type="project" value="InterPro"/>
</dbReference>
<proteinExistence type="inferred from homology"/>
<comment type="similarity">
    <text evidence="2">Belongs to the oxygen-dependent FAD-linked oxidoreductase family.</text>
</comment>
<keyword evidence="4" id="KW-0274">FAD</keyword>
<dbReference type="InterPro" id="IPR012951">
    <property type="entry name" value="BBE"/>
</dbReference>
<evidence type="ECO:0000256" key="3">
    <source>
        <dbReference type="ARBA" id="ARBA00022630"/>
    </source>
</evidence>
<keyword evidence="8" id="KW-1185">Reference proteome</keyword>
<gene>
    <name evidence="7" type="ORF">LSUE1_G000225</name>
</gene>
<dbReference type="InterPro" id="IPR050416">
    <property type="entry name" value="FAD-linked_Oxidoreductase"/>
</dbReference>
<dbReference type="InterPro" id="IPR036318">
    <property type="entry name" value="FAD-bd_PCMH-like_sf"/>
</dbReference>
<evidence type="ECO:0000256" key="5">
    <source>
        <dbReference type="ARBA" id="ARBA00023002"/>
    </source>
</evidence>
<comment type="caution">
    <text evidence="7">The sequence shown here is derived from an EMBL/GenBank/DDBJ whole genome shotgun (WGS) entry which is preliminary data.</text>
</comment>
<dbReference type="SUPFAM" id="SSF56176">
    <property type="entry name" value="FAD-binding/transporter-associated domain-like"/>
    <property type="match status" value="1"/>
</dbReference>
<dbReference type="PANTHER" id="PTHR42973">
    <property type="entry name" value="BINDING OXIDOREDUCTASE, PUTATIVE (AFU_ORTHOLOGUE AFUA_1G17690)-RELATED"/>
    <property type="match status" value="1"/>
</dbReference>
<dbReference type="Gene3D" id="3.30.465.10">
    <property type="match status" value="2"/>
</dbReference>
<dbReference type="Proteomes" id="UP000469558">
    <property type="component" value="Unassembled WGS sequence"/>
</dbReference>
<accession>A0A8T9CJ95</accession>
<dbReference type="OrthoDB" id="407275at2759"/>
<dbReference type="Gene3D" id="3.40.462.20">
    <property type="match status" value="2"/>
</dbReference>
<organism evidence="7 8">
    <name type="scientific">Lachnellula suecica</name>
    <dbReference type="NCBI Taxonomy" id="602035"/>
    <lineage>
        <taxon>Eukaryota</taxon>
        <taxon>Fungi</taxon>
        <taxon>Dikarya</taxon>
        <taxon>Ascomycota</taxon>
        <taxon>Pezizomycotina</taxon>
        <taxon>Leotiomycetes</taxon>
        <taxon>Helotiales</taxon>
        <taxon>Lachnaceae</taxon>
        <taxon>Lachnellula</taxon>
    </lineage>
</organism>
<dbReference type="InterPro" id="IPR016169">
    <property type="entry name" value="FAD-bd_PCMH_sub2"/>
</dbReference>
<keyword evidence="3" id="KW-0285">Flavoprotein</keyword>
<evidence type="ECO:0000256" key="1">
    <source>
        <dbReference type="ARBA" id="ARBA00001974"/>
    </source>
</evidence>
<dbReference type="AlphaFoldDB" id="A0A8T9CJ95"/>
<dbReference type="Pfam" id="PF08031">
    <property type="entry name" value="BBE"/>
    <property type="match status" value="1"/>
</dbReference>
<evidence type="ECO:0000256" key="4">
    <source>
        <dbReference type="ARBA" id="ARBA00022827"/>
    </source>
</evidence>
<protein>
    <recommendedName>
        <fullName evidence="6">Berberine/berberine-like domain-containing protein</fullName>
    </recommendedName>
</protein>
<keyword evidence="5" id="KW-0560">Oxidoreductase</keyword>
<sequence>MGCDSLKEATIVTADGEIVTVKDSDAPFSNKGKLFWALCGGGGGNFGVVVETKVEVHKLRDPRSVVAGRFNFEPEENDGGSFISAMNAFYTADWPEQMTIDTSWLMQREGKIGVRFLFYFDGNVQEFERTISNFIVHKGLRKQFLRRSLHEKSTRFLHETLVAQWEEETRRSLPAINLWQIHSSFVLENDSNTIVSVTAIIKEELDRFGELFKKEEAEAQVSFIHSGGQATKKSRTATAFPWRAGVFHTSFINFPDRSLPKAEYEKAYYGNNHQKLQKVKQIWDKDNYFKWDQSINLPNKATVFNSSSGSVTMPEFHGPPEEDLSDVESINEEALTDLKAGQQWEHQNLPTGGDWPGLTMDTIIGRYALTTNLGPSWQM</sequence>
<evidence type="ECO:0000256" key="2">
    <source>
        <dbReference type="ARBA" id="ARBA00005466"/>
    </source>
</evidence>
<dbReference type="PANTHER" id="PTHR42973:SF39">
    <property type="entry name" value="FAD-BINDING PCMH-TYPE DOMAIN-CONTAINING PROTEIN"/>
    <property type="match status" value="1"/>
</dbReference>
<reference evidence="7 8" key="1">
    <citation type="submission" date="2018-05" db="EMBL/GenBank/DDBJ databases">
        <title>Genome sequencing and assembly of the regulated plant pathogen Lachnellula willkommii and related sister species for the development of diagnostic species identification markers.</title>
        <authorList>
            <person name="Giroux E."/>
            <person name="Bilodeau G."/>
        </authorList>
    </citation>
    <scope>NUCLEOTIDE SEQUENCE [LARGE SCALE GENOMIC DNA]</scope>
    <source>
        <strain evidence="7 8">CBS 268.59</strain>
    </source>
</reference>
<feature type="domain" description="Berberine/berberine-like" evidence="6">
    <location>
        <begin position="250"/>
        <end position="296"/>
    </location>
</feature>
<evidence type="ECO:0000259" key="6">
    <source>
        <dbReference type="Pfam" id="PF08031"/>
    </source>
</evidence>
<comment type="cofactor">
    <cofactor evidence="1">
        <name>FAD</name>
        <dbReference type="ChEBI" id="CHEBI:57692"/>
    </cofactor>
</comment>
<dbReference type="GO" id="GO:0016491">
    <property type="term" value="F:oxidoreductase activity"/>
    <property type="evidence" value="ECO:0007669"/>
    <property type="project" value="UniProtKB-KW"/>
</dbReference>